<evidence type="ECO:0000313" key="3">
    <source>
        <dbReference type="Proteomes" id="UP001589608"/>
    </source>
</evidence>
<organism evidence="2 3">
    <name type="scientific">Dactylosporangium vinaceum</name>
    <dbReference type="NCBI Taxonomy" id="53362"/>
    <lineage>
        <taxon>Bacteria</taxon>
        <taxon>Bacillati</taxon>
        <taxon>Actinomycetota</taxon>
        <taxon>Actinomycetes</taxon>
        <taxon>Micromonosporales</taxon>
        <taxon>Micromonosporaceae</taxon>
        <taxon>Dactylosporangium</taxon>
    </lineage>
</organism>
<dbReference type="EMBL" id="JBHMCA010000049">
    <property type="protein sequence ID" value="MFB9446620.1"/>
    <property type="molecule type" value="Genomic_DNA"/>
</dbReference>
<feature type="transmembrane region" description="Helical" evidence="1">
    <location>
        <begin position="224"/>
        <end position="243"/>
    </location>
</feature>
<evidence type="ECO:0000313" key="2">
    <source>
        <dbReference type="EMBL" id="MFB9446620.1"/>
    </source>
</evidence>
<evidence type="ECO:0000256" key="1">
    <source>
        <dbReference type="SAM" id="Phobius"/>
    </source>
</evidence>
<sequence>MSALRAELFTLRTSRSLWIGFALLLALHVVVLWQGLAPTTAAVDAIAPDGTIEIFTGERRPAAAALVELTAGGSLQMCIFLPVLGALLGGREARRLAAGLLAVPQRHRLFAAKTAAAALWLLVLATLVALCSMACTYLSVRAWNPGLVWQADTIRAQALFVVYAVVYSLIGYAFALTGRGVLVGLLGVVAMTALTMVQVAGPWLDALLPLSAGIHLVLEGRPSGALVIAGWSAAALTGALLAVQRRDQ</sequence>
<feature type="transmembrane region" description="Helical" evidence="1">
    <location>
        <begin position="110"/>
        <end position="139"/>
    </location>
</feature>
<protein>
    <recommendedName>
        <fullName evidence="4">ABC transporter permease</fullName>
    </recommendedName>
</protein>
<evidence type="ECO:0008006" key="4">
    <source>
        <dbReference type="Google" id="ProtNLM"/>
    </source>
</evidence>
<accession>A0ABV5MCN9</accession>
<keyword evidence="1" id="KW-0812">Transmembrane</keyword>
<dbReference type="RefSeq" id="WP_223104542.1">
    <property type="nucleotide sequence ID" value="NZ_CP061913.1"/>
</dbReference>
<keyword evidence="1" id="KW-1133">Transmembrane helix</keyword>
<reference evidence="2 3" key="1">
    <citation type="submission" date="2024-09" db="EMBL/GenBank/DDBJ databases">
        <authorList>
            <person name="Sun Q."/>
            <person name="Mori K."/>
        </authorList>
    </citation>
    <scope>NUCLEOTIDE SEQUENCE [LARGE SCALE GENOMIC DNA]</scope>
    <source>
        <strain evidence="2 3">JCM 3307</strain>
    </source>
</reference>
<feature type="transmembrane region" description="Helical" evidence="1">
    <location>
        <begin position="181"/>
        <end position="204"/>
    </location>
</feature>
<keyword evidence="3" id="KW-1185">Reference proteome</keyword>
<feature type="transmembrane region" description="Helical" evidence="1">
    <location>
        <begin position="154"/>
        <end position="174"/>
    </location>
</feature>
<keyword evidence="1" id="KW-0472">Membrane</keyword>
<proteinExistence type="predicted"/>
<dbReference type="Proteomes" id="UP001589608">
    <property type="component" value="Unassembled WGS sequence"/>
</dbReference>
<feature type="transmembrane region" description="Helical" evidence="1">
    <location>
        <begin position="69"/>
        <end position="89"/>
    </location>
</feature>
<name>A0ABV5MCN9_9ACTN</name>
<comment type="caution">
    <text evidence="2">The sequence shown here is derived from an EMBL/GenBank/DDBJ whole genome shotgun (WGS) entry which is preliminary data.</text>
</comment>
<gene>
    <name evidence="2" type="ORF">ACFFTR_26325</name>
</gene>